<dbReference type="InterPro" id="IPR052055">
    <property type="entry name" value="Hepadnavirus_pol/RT"/>
</dbReference>
<gene>
    <name evidence="5" type="ORF">M9458_037689</name>
</gene>
<dbReference type="InterPro" id="IPR043128">
    <property type="entry name" value="Rev_trsase/Diguanyl_cyclase"/>
</dbReference>
<organism evidence="5 6">
    <name type="scientific">Cirrhinus mrigala</name>
    <name type="common">Mrigala</name>
    <dbReference type="NCBI Taxonomy" id="683832"/>
    <lineage>
        <taxon>Eukaryota</taxon>
        <taxon>Metazoa</taxon>
        <taxon>Chordata</taxon>
        <taxon>Craniata</taxon>
        <taxon>Vertebrata</taxon>
        <taxon>Euteleostomi</taxon>
        <taxon>Actinopterygii</taxon>
        <taxon>Neopterygii</taxon>
        <taxon>Teleostei</taxon>
        <taxon>Ostariophysi</taxon>
        <taxon>Cypriniformes</taxon>
        <taxon>Cyprinidae</taxon>
        <taxon>Labeoninae</taxon>
        <taxon>Labeonini</taxon>
        <taxon>Cirrhinus</taxon>
    </lineage>
</organism>
<dbReference type="EC" id="3.1.26.4" evidence="2"/>
<feature type="non-terminal residue" evidence="5">
    <location>
        <position position="414"/>
    </location>
</feature>
<evidence type="ECO:0000256" key="3">
    <source>
        <dbReference type="SAM" id="MobiDB-lite"/>
    </source>
</evidence>
<sequence length="414" mass="45623">ACRHSLALIGSAYVACGEAGSALHAMALLQVHQAKALKDLYEGGHDPEVLKELRVTTDIALRATKVTARSLGRAMSSMVVQECHLWLCLTDMRETDKTRFLNAPVSQTGLFGDAVENFAQQFSAAQKQTESIRHILPRRAAAASTRPPAAAPQPARHRGHRSSTVEPVAGQPPRLSRPPLRPVVSGRARGPETDDPEMDGAALWGKGDHTTPSPGGGQGGESFVFFFFRHWPHGQWYPKTRQKSSFFYLWVPTGDGGCGTGLDLVHPPLSPVSSSGRLESAIRRTTAQTTFFKKVMEAALVPLKEQGIHILNYLDDWVILAQSRDQLCEHRDLVLTYLRRLGLRVNWEKNKLSPMQRISFLSMELDSAELTAHLTQERAQSVLNCLNAFKFQRLLGHMAPAAAVTPLGLLHMRP</sequence>
<feature type="non-terminal residue" evidence="5">
    <location>
        <position position="1"/>
    </location>
</feature>
<feature type="domain" description="Reverse transcriptase" evidence="4">
    <location>
        <begin position="291"/>
        <end position="364"/>
    </location>
</feature>
<feature type="region of interest" description="Disordered" evidence="3">
    <location>
        <begin position="139"/>
        <end position="216"/>
    </location>
</feature>
<protein>
    <recommendedName>
        <fullName evidence="2">ribonuclease H</fullName>
        <ecNumber evidence="2">3.1.26.4</ecNumber>
    </recommendedName>
</protein>
<dbReference type="Proteomes" id="UP001529510">
    <property type="component" value="Unassembled WGS sequence"/>
</dbReference>
<evidence type="ECO:0000313" key="6">
    <source>
        <dbReference type="Proteomes" id="UP001529510"/>
    </source>
</evidence>
<dbReference type="GO" id="GO:0004523">
    <property type="term" value="F:RNA-DNA hybrid ribonuclease activity"/>
    <property type="evidence" value="ECO:0007669"/>
    <property type="project" value="UniProtKB-EC"/>
</dbReference>
<evidence type="ECO:0000256" key="2">
    <source>
        <dbReference type="ARBA" id="ARBA00012180"/>
    </source>
</evidence>
<evidence type="ECO:0000313" key="5">
    <source>
        <dbReference type="EMBL" id="KAL0165845.1"/>
    </source>
</evidence>
<name>A0ABD0NVJ3_CIRMR</name>
<proteinExistence type="inferred from homology"/>
<dbReference type="SUPFAM" id="SSF56672">
    <property type="entry name" value="DNA/RNA polymerases"/>
    <property type="match status" value="1"/>
</dbReference>
<dbReference type="Gene3D" id="3.30.70.270">
    <property type="match status" value="1"/>
</dbReference>
<accession>A0ABD0NVJ3</accession>
<keyword evidence="6" id="KW-1185">Reference proteome</keyword>
<dbReference type="PANTHER" id="PTHR33050:SF7">
    <property type="entry name" value="RIBONUCLEASE H"/>
    <property type="match status" value="1"/>
</dbReference>
<feature type="compositionally biased region" description="Low complexity" evidence="3">
    <location>
        <begin position="139"/>
        <end position="154"/>
    </location>
</feature>
<evidence type="ECO:0000259" key="4">
    <source>
        <dbReference type="Pfam" id="PF00078"/>
    </source>
</evidence>
<dbReference type="InterPro" id="IPR043502">
    <property type="entry name" value="DNA/RNA_pol_sf"/>
</dbReference>
<evidence type="ECO:0000256" key="1">
    <source>
        <dbReference type="ARBA" id="ARBA00010879"/>
    </source>
</evidence>
<dbReference type="InterPro" id="IPR000477">
    <property type="entry name" value="RT_dom"/>
</dbReference>
<comment type="caution">
    <text evidence="5">The sequence shown here is derived from an EMBL/GenBank/DDBJ whole genome shotgun (WGS) entry which is preliminary data.</text>
</comment>
<dbReference type="PANTHER" id="PTHR33050">
    <property type="entry name" value="REVERSE TRANSCRIPTASE DOMAIN-CONTAINING PROTEIN"/>
    <property type="match status" value="1"/>
</dbReference>
<dbReference type="EMBL" id="JAMKFB020000019">
    <property type="protein sequence ID" value="KAL0165845.1"/>
    <property type="molecule type" value="Genomic_DNA"/>
</dbReference>
<dbReference type="AlphaFoldDB" id="A0ABD0NVJ3"/>
<comment type="similarity">
    <text evidence="1">Belongs to the beta type-B retroviral polymerase family. HERV class-II K(HML-2) pol subfamily.</text>
</comment>
<dbReference type="Pfam" id="PF00078">
    <property type="entry name" value="RVT_1"/>
    <property type="match status" value="1"/>
</dbReference>
<reference evidence="5 6" key="1">
    <citation type="submission" date="2024-05" db="EMBL/GenBank/DDBJ databases">
        <title>Genome sequencing and assembly of Indian major carp, Cirrhinus mrigala (Hamilton, 1822).</title>
        <authorList>
            <person name="Mohindra V."/>
            <person name="Chowdhury L.M."/>
            <person name="Lal K."/>
            <person name="Jena J.K."/>
        </authorList>
    </citation>
    <scope>NUCLEOTIDE SEQUENCE [LARGE SCALE GENOMIC DNA]</scope>
    <source>
        <strain evidence="5">CM1030</strain>
        <tissue evidence="5">Blood</tissue>
    </source>
</reference>